<evidence type="ECO:0000256" key="1">
    <source>
        <dbReference type="ARBA" id="ARBA00004123"/>
    </source>
</evidence>
<dbReference type="EMBL" id="JAPDFW010000075">
    <property type="protein sequence ID" value="KAJ5073319.1"/>
    <property type="molecule type" value="Genomic_DNA"/>
</dbReference>
<accession>A0A9Q0RC28</accession>
<evidence type="ECO:0000256" key="6">
    <source>
        <dbReference type="SAM" id="Coils"/>
    </source>
</evidence>
<feature type="coiled-coil region" evidence="6">
    <location>
        <begin position="155"/>
        <end position="189"/>
    </location>
</feature>
<dbReference type="GO" id="GO:0006281">
    <property type="term" value="P:DNA repair"/>
    <property type="evidence" value="ECO:0007669"/>
    <property type="project" value="TreeGrafter"/>
</dbReference>
<gene>
    <name evidence="7" type="ORF">M0811_08727</name>
</gene>
<evidence type="ECO:0000313" key="8">
    <source>
        <dbReference type="Proteomes" id="UP001149090"/>
    </source>
</evidence>
<protein>
    <submittedName>
        <fullName evidence="7">Precocious dissociation of sisters 5 isoform a</fullName>
    </submittedName>
</protein>
<evidence type="ECO:0000256" key="2">
    <source>
        <dbReference type="ARBA" id="ARBA00022618"/>
    </source>
</evidence>
<keyword evidence="2" id="KW-0132">Cell division</keyword>
<dbReference type="AlphaFoldDB" id="A0A9Q0RC28"/>
<dbReference type="InterPro" id="IPR039776">
    <property type="entry name" value="Pds5"/>
</dbReference>
<reference evidence="7" key="1">
    <citation type="submission" date="2022-10" db="EMBL/GenBank/DDBJ databases">
        <title>Novel sulphate-reducing endosymbionts in the free-living metamonad Anaeramoeba.</title>
        <authorList>
            <person name="Jerlstrom-Hultqvist J."/>
            <person name="Cepicka I."/>
            <person name="Gallot-Lavallee L."/>
            <person name="Salas-Leiva D."/>
            <person name="Curtis B.A."/>
            <person name="Zahonova K."/>
            <person name="Pipaliya S."/>
            <person name="Dacks J."/>
            <person name="Roger A.J."/>
        </authorList>
    </citation>
    <scope>NUCLEOTIDE SEQUENCE</scope>
    <source>
        <strain evidence="7">BMAN</strain>
    </source>
</reference>
<evidence type="ECO:0000313" key="7">
    <source>
        <dbReference type="EMBL" id="KAJ5073319.1"/>
    </source>
</evidence>
<comment type="caution">
    <text evidence="7">The sequence shown here is derived from an EMBL/GenBank/DDBJ whole genome shotgun (WGS) entry which is preliminary data.</text>
</comment>
<name>A0A9Q0RC28_ANAIG</name>
<dbReference type="PANTHER" id="PTHR12663">
    <property type="entry name" value="ANDROGEN INDUCED INHIBITOR OF PROLIFERATION AS3 / PDS5-RELATED"/>
    <property type="match status" value="1"/>
</dbReference>
<dbReference type="SUPFAM" id="SSF48371">
    <property type="entry name" value="ARM repeat"/>
    <property type="match status" value="1"/>
</dbReference>
<dbReference type="GO" id="GO:0051301">
    <property type="term" value="P:cell division"/>
    <property type="evidence" value="ECO:0007669"/>
    <property type="project" value="UniProtKB-KW"/>
</dbReference>
<dbReference type="InterPro" id="IPR016024">
    <property type="entry name" value="ARM-type_fold"/>
</dbReference>
<dbReference type="GO" id="GO:0007064">
    <property type="term" value="P:mitotic sister chromatid cohesion"/>
    <property type="evidence" value="ECO:0007669"/>
    <property type="project" value="InterPro"/>
</dbReference>
<dbReference type="GO" id="GO:0005634">
    <property type="term" value="C:nucleus"/>
    <property type="evidence" value="ECO:0007669"/>
    <property type="project" value="UniProtKB-SubCell"/>
</dbReference>
<comment type="subcellular location">
    <subcellularLocation>
        <location evidence="1">Nucleus</location>
    </subcellularLocation>
</comment>
<keyword evidence="8" id="KW-1185">Reference proteome</keyword>
<evidence type="ECO:0000256" key="4">
    <source>
        <dbReference type="ARBA" id="ARBA00023242"/>
    </source>
</evidence>
<dbReference type="Proteomes" id="UP001149090">
    <property type="component" value="Unassembled WGS sequence"/>
</dbReference>
<keyword evidence="3" id="KW-0498">Mitosis</keyword>
<dbReference type="GO" id="GO:0000785">
    <property type="term" value="C:chromatin"/>
    <property type="evidence" value="ECO:0007669"/>
    <property type="project" value="TreeGrafter"/>
</dbReference>
<sequence length="286" mass="34297">METIIINLFKTLSIFEIEEEIIEKEKMKKISKLINKELKKITEKEIPDSNQIKFIEALSFAKYIYKEIEDETKIEFLEIVLKMINLENIELLFKINSQIIVNCIESIELIPSETFNLIIYQFKDSIKKKDKLYEFYRQIISSSGKSFEQPIIQFLKNEITKLVTIEKEKEKQKKENKKKNKKKNGLQILPLLVHTLSTDDDNKRKQFTKLLSRLFTFRNCIFANSYSKLFHEFLGRFVDKNPEIRREMIDFSKNYILNSNLNIISNQNLNENENENVKFKFKFRKY</sequence>
<evidence type="ECO:0000256" key="5">
    <source>
        <dbReference type="ARBA" id="ARBA00023306"/>
    </source>
</evidence>
<keyword evidence="4" id="KW-0539">Nucleus</keyword>
<dbReference type="Pfam" id="PF20168">
    <property type="entry name" value="PDS5"/>
    <property type="match status" value="1"/>
</dbReference>
<keyword evidence="6" id="KW-0175">Coiled coil</keyword>
<evidence type="ECO:0000256" key="3">
    <source>
        <dbReference type="ARBA" id="ARBA00022776"/>
    </source>
</evidence>
<dbReference type="OrthoDB" id="200660at2759"/>
<keyword evidence="5" id="KW-0131">Cell cycle</keyword>
<proteinExistence type="predicted"/>
<organism evidence="7 8">
    <name type="scientific">Anaeramoeba ignava</name>
    <name type="common">Anaerobic marine amoeba</name>
    <dbReference type="NCBI Taxonomy" id="1746090"/>
    <lineage>
        <taxon>Eukaryota</taxon>
        <taxon>Metamonada</taxon>
        <taxon>Anaeramoebidae</taxon>
        <taxon>Anaeramoeba</taxon>
    </lineage>
</organism>
<dbReference type="PANTHER" id="PTHR12663:SF0">
    <property type="entry name" value="PRECOCIOUS DISSOCIATION OF SISTERS 5, ISOFORM A"/>
    <property type="match status" value="1"/>
</dbReference>